<evidence type="ECO:0000313" key="2">
    <source>
        <dbReference type="EMBL" id="KAL1021833.1"/>
    </source>
</evidence>
<name>A0ABD0XK80_UMBPY</name>
<reference evidence="2 3" key="1">
    <citation type="submission" date="2024-06" db="EMBL/GenBank/DDBJ databases">
        <authorList>
            <person name="Pan Q."/>
            <person name="Wen M."/>
            <person name="Jouanno E."/>
            <person name="Zahm M."/>
            <person name="Klopp C."/>
            <person name="Cabau C."/>
            <person name="Louis A."/>
            <person name="Berthelot C."/>
            <person name="Parey E."/>
            <person name="Roest Crollius H."/>
            <person name="Montfort J."/>
            <person name="Robinson-Rechavi M."/>
            <person name="Bouchez O."/>
            <person name="Lampietro C."/>
            <person name="Lopez Roques C."/>
            <person name="Donnadieu C."/>
            <person name="Postlethwait J."/>
            <person name="Bobe J."/>
            <person name="Verreycken H."/>
            <person name="Guiguen Y."/>
        </authorList>
    </citation>
    <scope>NUCLEOTIDE SEQUENCE [LARGE SCALE GENOMIC DNA]</scope>
    <source>
        <strain evidence="2">Up_M1</strain>
        <tissue evidence="2">Testis</tissue>
    </source>
</reference>
<dbReference type="InterPro" id="IPR027885">
    <property type="entry name" value="UPF0728"/>
</dbReference>
<dbReference type="AlphaFoldDB" id="A0ABD0XK80"/>
<dbReference type="Proteomes" id="UP001557470">
    <property type="component" value="Unassembled WGS sequence"/>
</dbReference>
<keyword evidence="3" id="KW-1185">Reference proteome</keyword>
<comment type="similarity">
    <text evidence="1">Belongs to the UPF0728 family.</text>
</comment>
<proteinExistence type="inferred from homology"/>
<accession>A0ABD0XK80</accession>
<evidence type="ECO:0000256" key="1">
    <source>
        <dbReference type="ARBA" id="ARBA00009973"/>
    </source>
</evidence>
<protein>
    <submittedName>
        <fullName evidence="2">Uncharacterized protein</fullName>
    </submittedName>
</protein>
<dbReference type="Pfam" id="PF15092">
    <property type="entry name" value="UPF0728"/>
    <property type="match status" value="1"/>
</dbReference>
<sequence>MSNSLVIVRYGPYESCGIVEHRTFRLNGLQAAFKENGYQTVLEKTSNWNIVDLVVNGECVYTCNIKQLEFGGDGKLDPLCKEAVTAVKNAY</sequence>
<evidence type="ECO:0000313" key="3">
    <source>
        <dbReference type="Proteomes" id="UP001557470"/>
    </source>
</evidence>
<dbReference type="PANTHER" id="PTHR28448">
    <property type="entry name" value="UPF0728 PROTEIN C10ORF53"/>
    <property type="match status" value="1"/>
</dbReference>
<comment type="caution">
    <text evidence="2">The sequence shown here is derived from an EMBL/GenBank/DDBJ whole genome shotgun (WGS) entry which is preliminary data.</text>
</comment>
<dbReference type="PANTHER" id="PTHR28448:SF1">
    <property type="entry name" value="UPF0728 PROTEIN C10ORF53"/>
    <property type="match status" value="1"/>
</dbReference>
<organism evidence="2 3">
    <name type="scientific">Umbra pygmaea</name>
    <name type="common">Eastern mudminnow</name>
    <dbReference type="NCBI Taxonomy" id="75934"/>
    <lineage>
        <taxon>Eukaryota</taxon>
        <taxon>Metazoa</taxon>
        <taxon>Chordata</taxon>
        <taxon>Craniata</taxon>
        <taxon>Vertebrata</taxon>
        <taxon>Euteleostomi</taxon>
        <taxon>Actinopterygii</taxon>
        <taxon>Neopterygii</taxon>
        <taxon>Teleostei</taxon>
        <taxon>Protacanthopterygii</taxon>
        <taxon>Esociformes</taxon>
        <taxon>Umbridae</taxon>
        <taxon>Umbra</taxon>
    </lineage>
</organism>
<dbReference type="EMBL" id="JAGEUA010000001">
    <property type="protein sequence ID" value="KAL1021833.1"/>
    <property type="molecule type" value="Genomic_DNA"/>
</dbReference>
<gene>
    <name evidence="2" type="ORF">UPYG_G00018630</name>
</gene>